<proteinExistence type="predicted"/>
<evidence type="ECO:0000313" key="1">
    <source>
        <dbReference type="EMBL" id="MPM22549.1"/>
    </source>
</evidence>
<sequence>MPQDARLLVKSILSSDNLELFYQMYRSEEKAGKEVILDFEKDYPGVVNEDNVNDILKELKARKKNESRER</sequence>
<organism evidence="1">
    <name type="scientific">bioreactor metagenome</name>
    <dbReference type="NCBI Taxonomy" id="1076179"/>
    <lineage>
        <taxon>unclassified sequences</taxon>
        <taxon>metagenomes</taxon>
        <taxon>ecological metagenomes</taxon>
    </lineage>
</organism>
<protein>
    <submittedName>
        <fullName evidence="1">Uncharacterized protein</fullName>
    </submittedName>
</protein>
<comment type="caution">
    <text evidence="1">The sequence shown here is derived from an EMBL/GenBank/DDBJ whole genome shotgun (WGS) entry which is preliminary data.</text>
</comment>
<gene>
    <name evidence="1" type="ORF">SDC9_69006</name>
</gene>
<reference evidence="1" key="1">
    <citation type="submission" date="2019-08" db="EMBL/GenBank/DDBJ databases">
        <authorList>
            <person name="Kucharzyk K."/>
            <person name="Murdoch R.W."/>
            <person name="Higgins S."/>
            <person name="Loffler F."/>
        </authorList>
    </citation>
    <scope>NUCLEOTIDE SEQUENCE</scope>
</reference>
<accession>A0A644Y2G7</accession>
<dbReference type="AlphaFoldDB" id="A0A644Y2G7"/>
<name>A0A644Y2G7_9ZZZZ</name>
<dbReference type="EMBL" id="VSSQ01003831">
    <property type="protein sequence ID" value="MPM22549.1"/>
    <property type="molecule type" value="Genomic_DNA"/>
</dbReference>